<keyword evidence="3 6" id="KW-0378">Hydrolase</keyword>
<evidence type="ECO:0000256" key="6">
    <source>
        <dbReference type="RuleBase" id="RU003983"/>
    </source>
</evidence>
<keyword evidence="2" id="KW-0479">Metal-binding</keyword>
<accession>A0A8H4Q3C8</accession>
<evidence type="ECO:0000256" key="7">
    <source>
        <dbReference type="SAM" id="Phobius"/>
    </source>
</evidence>
<dbReference type="EMBL" id="JAACLJ010000006">
    <property type="protein sequence ID" value="KAF4584062.1"/>
    <property type="molecule type" value="Genomic_DNA"/>
</dbReference>
<comment type="similarity">
    <text evidence="6">Belongs to the peptidase M48 family.</text>
</comment>
<evidence type="ECO:0000256" key="2">
    <source>
        <dbReference type="ARBA" id="ARBA00022723"/>
    </source>
</evidence>
<dbReference type="CDD" id="cd07331">
    <property type="entry name" value="M48C_Oma1_like"/>
    <property type="match status" value="1"/>
</dbReference>
<dbReference type="AlphaFoldDB" id="A0A8H4Q3C8"/>
<sequence length="349" mass="39328">MSIARLPLKITREASRYSRQRAQFRTARPLIPDSLLEPFTRLRISSRTRIASASACAVVAVAFYLYNSDTVPETGRRRFNFFSDGLLARLFAWEEKHLESLIGEFVLGERDWRSRAVKRVMARLVPLCGSHEPWRCSVVAGRGMINALVSPGRKIVMHASLVDLCGTDDAIAAVLAHEIAHHRAQHHGERYSTLTAITMTSSCAVLASGAVKGLMVFSLGLLFGGIYLRRVLFELPMSRRQETEADYIGLMMMADACYDPRAAVGLWRRLDRALDEGGVVHEMLRTHPTNKNRITRLREWLPTAMERRSLRGCPALGWRSFISSRKVRRLPSAQPVSIHDVIRDIRPPA</sequence>
<reference evidence="9 10" key="1">
    <citation type="journal article" date="2020" name="G3 (Bethesda)">
        <title>Genetic Underpinnings of Host Manipulation by Ophiocordyceps as Revealed by Comparative Transcriptomics.</title>
        <authorList>
            <person name="Will I."/>
            <person name="Das B."/>
            <person name="Trinh T."/>
            <person name="Brachmann A."/>
            <person name="Ohm R.A."/>
            <person name="de Bekker C."/>
        </authorList>
    </citation>
    <scope>NUCLEOTIDE SEQUENCE [LARGE SCALE GENOMIC DNA]</scope>
    <source>
        <strain evidence="9 10">EC05</strain>
    </source>
</reference>
<evidence type="ECO:0000256" key="5">
    <source>
        <dbReference type="ARBA" id="ARBA00023049"/>
    </source>
</evidence>
<evidence type="ECO:0000256" key="3">
    <source>
        <dbReference type="ARBA" id="ARBA00022801"/>
    </source>
</evidence>
<evidence type="ECO:0000259" key="8">
    <source>
        <dbReference type="Pfam" id="PF01435"/>
    </source>
</evidence>
<organism evidence="9 10">
    <name type="scientific">Ophiocordyceps camponoti-floridani</name>
    <dbReference type="NCBI Taxonomy" id="2030778"/>
    <lineage>
        <taxon>Eukaryota</taxon>
        <taxon>Fungi</taxon>
        <taxon>Dikarya</taxon>
        <taxon>Ascomycota</taxon>
        <taxon>Pezizomycotina</taxon>
        <taxon>Sordariomycetes</taxon>
        <taxon>Hypocreomycetidae</taxon>
        <taxon>Hypocreales</taxon>
        <taxon>Ophiocordycipitaceae</taxon>
        <taxon>Ophiocordyceps</taxon>
    </lineage>
</organism>
<comment type="caution">
    <text evidence="9">The sequence shown here is derived from an EMBL/GenBank/DDBJ whole genome shotgun (WGS) entry which is preliminary data.</text>
</comment>
<evidence type="ECO:0000313" key="9">
    <source>
        <dbReference type="EMBL" id="KAF4584062.1"/>
    </source>
</evidence>
<keyword evidence="10" id="KW-1185">Reference proteome</keyword>
<name>A0A8H4Q3C8_9HYPO</name>
<dbReference type="Proteomes" id="UP000562929">
    <property type="component" value="Unassembled WGS sequence"/>
</dbReference>
<comment type="cofactor">
    <cofactor evidence="6">
        <name>Zn(2+)</name>
        <dbReference type="ChEBI" id="CHEBI:29105"/>
    </cofactor>
    <text evidence="6">Binds 1 zinc ion per subunit.</text>
</comment>
<dbReference type="GO" id="GO:0004222">
    <property type="term" value="F:metalloendopeptidase activity"/>
    <property type="evidence" value="ECO:0007669"/>
    <property type="project" value="InterPro"/>
</dbReference>
<dbReference type="GO" id="GO:0034982">
    <property type="term" value="P:mitochondrial protein processing"/>
    <property type="evidence" value="ECO:0007669"/>
    <property type="project" value="TreeGrafter"/>
</dbReference>
<dbReference type="InterPro" id="IPR051156">
    <property type="entry name" value="Mito/Outer_Membr_Metalloprot"/>
</dbReference>
<gene>
    <name evidence="9" type="ORF">GQ602_005435</name>
</gene>
<evidence type="ECO:0000256" key="1">
    <source>
        <dbReference type="ARBA" id="ARBA00022670"/>
    </source>
</evidence>
<evidence type="ECO:0000313" key="10">
    <source>
        <dbReference type="Proteomes" id="UP000562929"/>
    </source>
</evidence>
<dbReference type="InterPro" id="IPR001915">
    <property type="entry name" value="Peptidase_M48"/>
</dbReference>
<dbReference type="GO" id="GO:0006515">
    <property type="term" value="P:protein quality control for misfolded or incompletely synthesized proteins"/>
    <property type="evidence" value="ECO:0007669"/>
    <property type="project" value="TreeGrafter"/>
</dbReference>
<dbReference type="GO" id="GO:0046872">
    <property type="term" value="F:metal ion binding"/>
    <property type="evidence" value="ECO:0007669"/>
    <property type="project" value="UniProtKB-KW"/>
</dbReference>
<keyword evidence="4 6" id="KW-0862">Zinc</keyword>
<keyword evidence="7" id="KW-0812">Transmembrane</keyword>
<feature type="domain" description="Peptidase M48" evidence="8">
    <location>
        <begin position="113"/>
        <end position="300"/>
    </location>
</feature>
<protein>
    <submittedName>
        <fullName evidence="9">Mitochondrial metalloendopeptidase OMA1</fullName>
    </submittedName>
</protein>
<dbReference type="PANTHER" id="PTHR22726">
    <property type="entry name" value="METALLOENDOPEPTIDASE OMA1"/>
    <property type="match status" value="1"/>
</dbReference>
<feature type="transmembrane region" description="Helical" evidence="7">
    <location>
        <begin position="204"/>
        <end position="228"/>
    </location>
</feature>
<proteinExistence type="inferred from homology"/>
<keyword evidence="7" id="KW-1133">Transmembrane helix</keyword>
<keyword evidence="1 6" id="KW-0645">Protease</keyword>
<dbReference type="PANTHER" id="PTHR22726:SF1">
    <property type="entry name" value="METALLOENDOPEPTIDASE OMA1, MITOCHONDRIAL"/>
    <property type="match status" value="1"/>
</dbReference>
<dbReference type="OrthoDB" id="7464992at2759"/>
<keyword evidence="5 6" id="KW-0482">Metalloprotease</keyword>
<keyword evidence="7" id="KW-0472">Membrane</keyword>
<evidence type="ECO:0000256" key="4">
    <source>
        <dbReference type="ARBA" id="ARBA00022833"/>
    </source>
</evidence>
<dbReference type="GO" id="GO:0005743">
    <property type="term" value="C:mitochondrial inner membrane"/>
    <property type="evidence" value="ECO:0007669"/>
    <property type="project" value="TreeGrafter"/>
</dbReference>
<dbReference type="Gene3D" id="3.30.2010.10">
    <property type="entry name" value="Metalloproteases ('zincins'), catalytic domain"/>
    <property type="match status" value="1"/>
</dbReference>
<dbReference type="Pfam" id="PF01435">
    <property type="entry name" value="Peptidase_M48"/>
    <property type="match status" value="1"/>
</dbReference>